<organism evidence="1 2">
    <name type="scientific">Auriscalpium vulgare</name>
    <dbReference type="NCBI Taxonomy" id="40419"/>
    <lineage>
        <taxon>Eukaryota</taxon>
        <taxon>Fungi</taxon>
        <taxon>Dikarya</taxon>
        <taxon>Basidiomycota</taxon>
        <taxon>Agaricomycotina</taxon>
        <taxon>Agaricomycetes</taxon>
        <taxon>Russulales</taxon>
        <taxon>Auriscalpiaceae</taxon>
        <taxon>Auriscalpium</taxon>
    </lineage>
</organism>
<dbReference type="Proteomes" id="UP000814033">
    <property type="component" value="Unassembled WGS sequence"/>
</dbReference>
<protein>
    <submittedName>
        <fullName evidence="1">Glycoside hydrolase family 43 protein</fullName>
    </submittedName>
</protein>
<name>A0ACB8RWQ7_9AGAM</name>
<sequence>MVRVVAALAALCVAIGSHAYVNPIIPGFNPDPTIIRTGKDYFLGTSSFEFYPGVPIYHSTDLIKWTVVSHAYNRPSQLMMRGTAPSGGIYAPTLRYHAQTQTYYCITTWFDIISPPDNVTRLPRSMYVHTKNMFDDNAWSDPVYVDQWGIDPDLFFDDDGKVYLSSAFGADDFGHNNTGYFSIWTAQIDLTTGDALVPTQFNLASGLPLDTPRLAEGPHIYKINGTYYLFTAEAGTAYIHREMAYRSTVGPYGPWEANPGNPLVFNGRNLSDSLLSTGHADIVETPQGDWWAVFLGTRPQNPANGSGLPQLGRETFLAPLQWNDGWPSINGGKDVTFEMPGLYDLVRPKLWKDTFSHAFVDKEYYTQRTPYKAFHSFPKSGGIDLRGNIYTLSDRETPAAFFRKQVAISTIFSAQVSFTPTTSLHEAGITIFLSNEFHNEVGITIDPATNTTRLFASTRSGTNADLATVYADLPAGGEKGVTLYIRAQADKYDLGYGSVGGGEPTYIASVESMWLQSYLPGWQNYVGAHFGFYSTGSGLPVLQKAHFAYVQTELV</sequence>
<dbReference type="EMBL" id="MU275885">
    <property type="protein sequence ID" value="KAI0048551.1"/>
    <property type="molecule type" value="Genomic_DNA"/>
</dbReference>
<reference evidence="1" key="1">
    <citation type="submission" date="2021-02" db="EMBL/GenBank/DDBJ databases">
        <authorList>
            <consortium name="DOE Joint Genome Institute"/>
            <person name="Ahrendt S."/>
            <person name="Looney B.P."/>
            <person name="Miyauchi S."/>
            <person name="Morin E."/>
            <person name="Drula E."/>
            <person name="Courty P.E."/>
            <person name="Chicoki N."/>
            <person name="Fauchery L."/>
            <person name="Kohler A."/>
            <person name="Kuo A."/>
            <person name="Labutti K."/>
            <person name="Pangilinan J."/>
            <person name="Lipzen A."/>
            <person name="Riley R."/>
            <person name="Andreopoulos W."/>
            <person name="He G."/>
            <person name="Johnson J."/>
            <person name="Barry K.W."/>
            <person name="Grigoriev I.V."/>
            <person name="Nagy L."/>
            <person name="Hibbett D."/>
            <person name="Henrissat B."/>
            <person name="Matheny P.B."/>
            <person name="Labbe J."/>
            <person name="Martin F."/>
        </authorList>
    </citation>
    <scope>NUCLEOTIDE SEQUENCE</scope>
    <source>
        <strain evidence="1">FP105234-sp</strain>
    </source>
</reference>
<comment type="caution">
    <text evidence="1">The sequence shown here is derived from an EMBL/GenBank/DDBJ whole genome shotgun (WGS) entry which is preliminary data.</text>
</comment>
<gene>
    <name evidence="1" type="ORF">FA95DRAFT_1557913</name>
</gene>
<evidence type="ECO:0000313" key="1">
    <source>
        <dbReference type="EMBL" id="KAI0048551.1"/>
    </source>
</evidence>
<keyword evidence="2" id="KW-1185">Reference proteome</keyword>
<reference evidence="1" key="2">
    <citation type="journal article" date="2022" name="New Phytol.">
        <title>Evolutionary transition to the ectomycorrhizal habit in the genomes of a hyperdiverse lineage of mushroom-forming fungi.</title>
        <authorList>
            <person name="Looney B."/>
            <person name="Miyauchi S."/>
            <person name="Morin E."/>
            <person name="Drula E."/>
            <person name="Courty P.E."/>
            <person name="Kohler A."/>
            <person name="Kuo A."/>
            <person name="LaButti K."/>
            <person name="Pangilinan J."/>
            <person name="Lipzen A."/>
            <person name="Riley R."/>
            <person name="Andreopoulos W."/>
            <person name="He G."/>
            <person name="Johnson J."/>
            <person name="Nolan M."/>
            <person name="Tritt A."/>
            <person name="Barry K.W."/>
            <person name="Grigoriev I.V."/>
            <person name="Nagy L.G."/>
            <person name="Hibbett D."/>
            <person name="Henrissat B."/>
            <person name="Matheny P.B."/>
            <person name="Labbe J."/>
            <person name="Martin F.M."/>
        </authorList>
    </citation>
    <scope>NUCLEOTIDE SEQUENCE</scope>
    <source>
        <strain evidence="1">FP105234-sp</strain>
    </source>
</reference>
<proteinExistence type="predicted"/>
<accession>A0ACB8RWQ7</accession>
<keyword evidence="1" id="KW-0378">Hydrolase</keyword>
<evidence type="ECO:0000313" key="2">
    <source>
        <dbReference type="Proteomes" id="UP000814033"/>
    </source>
</evidence>